<keyword evidence="1" id="KW-0472">Membrane</keyword>
<dbReference type="Proteomes" id="UP000076394">
    <property type="component" value="Chromosome"/>
</dbReference>
<evidence type="ECO:0000256" key="1">
    <source>
        <dbReference type="SAM" id="Phobius"/>
    </source>
</evidence>
<protein>
    <submittedName>
        <fullName evidence="2">Putative membrane protein</fullName>
    </submittedName>
</protein>
<dbReference type="PATRIC" id="fig|61435.8.peg.857"/>
<feature type="transmembrane region" description="Helical" evidence="1">
    <location>
        <begin position="113"/>
        <end position="138"/>
    </location>
</feature>
<evidence type="ECO:0000313" key="3">
    <source>
        <dbReference type="Proteomes" id="UP000076394"/>
    </source>
</evidence>
<keyword evidence="1" id="KW-1133">Transmembrane helix</keyword>
<organism evidence="2 3">
    <name type="scientific">Dehalococcoides mccartyi</name>
    <dbReference type="NCBI Taxonomy" id="61435"/>
    <lineage>
        <taxon>Bacteria</taxon>
        <taxon>Bacillati</taxon>
        <taxon>Chloroflexota</taxon>
        <taxon>Dehalococcoidia</taxon>
        <taxon>Dehalococcoidales</taxon>
        <taxon>Dehalococcoidaceae</taxon>
        <taxon>Dehalococcoides</taxon>
    </lineage>
</organism>
<dbReference type="AlphaFoldDB" id="A0A142VA26"/>
<feature type="transmembrane region" description="Helical" evidence="1">
    <location>
        <begin position="6"/>
        <end position="23"/>
    </location>
</feature>
<keyword evidence="1" id="KW-0812">Transmembrane</keyword>
<evidence type="ECO:0000313" key="2">
    <source>
        <dbReference type="EMBL" id="AMU86686.1"/>
    </source>
</evidence>
<feature type="transmembrane region" description="Helical" evidence="1">
    <location>
        <begin position="144"/>
        <end position="164"/>
    </location>
</feature>
<name>A0A142VA26_9CHLR</name>
<reference evidence="2 3" key="1">
    <citation type="submission" date="2015-03" db="EMBL/GenBank/DDBJ databases">
        <title>Genomic characterization of Dehalococcoides mccartyi strain 11a5, an unusal plasmid-containing chloroethene dechlorinator.</title>
        <authorList>
            <person name="Zhao S."/>
            <person name="Ding C."/>
            <person name="He J."/>
        </authorList>
    </citation>
    <scope>NUCLEOTIDE SEQUENCE [LARGE SCALE GENOMIC DNA]</scope>
    <source>
        <strain evidence="2 3">11a5</strain>
    </source>
</reference>
<dbReference type="EMBL" id="CP011127">
    <property type="protein sequence ID" value="AMU86686.1"/>
    <property type="molecule type" value="Genomic_DNA"/>
</dbReference>
<accession>A0A142VA26</accession>
<gene>
    <name evidence="2" type="ORF">Dm11a5_0860</name>
</gene>
<dbReference type="RefSeq" id="WP_015407811.1">
    <property type="nucleotide sequence ID" value="NZ_CP011127.1"/>
</dbReference>
<sequence length="183" mass="20897">MLFIQWLIIAIALVALINYRWFWSHTQFWLPPEKRRPYTFIIRDIIYNWSRKSILTFSLSMMYAGVLLAQVITDFGMMISICTGVILGHLFFGKDWIPGEMDTPTKKITADEARAYVGVLIVGVTLITMACIGIYGLINHRDEYVTLAAGSLGGSLVTIVSFYFNSPKELKAKVKAWLKNYRD</sequence>
<proteinExistence type="predicted"/>
<feature type="transmembrane region" description="Helical" evidence="1">
    <location>
        <begin position="75"/>
        <end position="92"/>
    </location>
</feature>